<evidence type="ECO:0000256" key="1">
    <source>
        <dbReference type="ARBA" id="ARBA00023125"/>
    </source>
</evidence>
<dbReference type="Proteomes" id="UP001500301">
    <property type="component" value="Unassembled WGS sequence"/>
</dbReference>
<evidence type="ECO:0000313" key="5">
    <source>
        <dbReference type="Proteomes" id="UP001500301"/>
    </source>
</evidence>
<dbReference type="Pfam" id="PF17932">
    <property type="entry name" value="TetR_C_24"/>
    <property type="match status" value="1"/>
</dbReference>
<evidence type="ECO:0000259" key="3">
    <source>
        <dbReference type="PROSITE" id="PS50977"/>
    </source>
</evidence>
<sequence length="195" mass="20952">MSATEPTRREQILTTAADLFAARGFHGVSVADLGAACGISGPALYKHFASKQAVLAEMLTSISERLLEVGRERVAAGAGDPAAALRGLVDWHVEFALGHRPLIIVQDRDWESLPEDAREQVRRLQRAYVDLWADQLRTLRPDLDKPRAHAAAQAAFGLLNSTPRAGHGIPDAALRDLLASMALGALGIAPHAVWS</sequence>
<feature type="DNA-binding region" description="H-T-H motif" evidence="2">
    <location>
        <begin position="29"/>
        <end position="48"/>
    </location>
</feature>
<dbReference type="PANTHER" id="PTHR30055:SF237">
    <property type="entry name" value="TRANSCRIPTIONAL REPRESSOR MCE3R"/>
    <property type="match status" value="1"/>
</dbReference>
<evidence type="ECO:0000256" key="2">
    <source>
        <dbReference type="PROSITE-ProRule" id="PRU00335"/>
    </source>
</evidence>
<dbReference type="PANTHER" id="PTHR30055">
    <property type="entry name" value="HTH-TYPE TRANSCRIPTIONAL REGULATOR RUTR"/>
    <property type="match status" value="1"/>
</dbReference>
<dbReference type="Pfam" id="PF00440">
    <property type="entry name" value="TetR_N"/>
    <property type="match status" value="1"/>
</dbReference>
<comment type="caution">
    <text evidence="4">The sequence shown here is derived from an EMBL/GenBank/DDBJ whole genome shotgun (WGS) entry which is preliminary data.</text>
</comment>
<keyword evidence="5" id="KW-1185">Reference proteome</keyword>
<dbReference type="InterPro" id="IPR050109">
    <property type="entry name" value="HTH-type_TetR-like_transc_reg"/>
</dbReference>
<dbReference type="InterPro" id="IPR001647">
    <property type="entry name" value="HTH_TetR"/>
</dbReference>
<dbReference type="InterPro" id="IPR041490">
    <property type="entry name" value="KstR2_TetR_C"/>
</dbReference>
<accession>A0ABP6WF87</accession>
<reference evidence="5" key="1">
    <citation type="journal article" date="2019" name="Int. J. Syst. Evol. Microbiol.">
        <title>The Global Catalogue of Microorganisms (GCM) 10K type strain sequencing project: providing services to taxonomists for standard genome sequencing and annotation.</title>
        <authorList>
            <consortium name="The Broad Institute Genomics Platform"/>
            <consortium name="The Broad Institute Genome Sequencing Center for Infectious Disease"/>
            <person name="Wu L."/>
            <person name="Ma J."/>
        </authorList>
    </citation>
    <scope>NUCLEOTIDE SEQUENCE [LARGE SCALE GENOMIC DNA]</scope>
    <source>
        <strain evidence="5">JCM 17460</strain>
    </source>
</reference>
<dbReference type="InterPro" id="IPR023772">
    <property type="entry name" value="DNA-bd_HTH_TetR-type_CS"/>
</dbReference>
<evidence type="ECO:0000313" key="4">
    <source>
        <dbReference type="EMBL" id="GAA3550442.1"/>
    </source>
</evidence>
<keyword evidence="1 2" id="KW-0238">DNA-binding</keyword>
<name>A0ABP6WF87_9ACTN</name>
<dbReference type="PROSITE" id="PS01081">
    <property type="entry name" value="HTH_TETR_1"/>
    <property type="match status" value="1"/>
</dbReference>
<dbReference type="RefSeq" id="WP_218234700.1">
    <property type="nucleotide sequence ID" value="NZ_BAABBB010000026.1"/>
</dbReference>
<dbReference type="PROSITE" id="PS50977">
    <property type="entry name" value="HTH_TETR_2"/>
    <property type="match status" value="1"/>
</dbReference>
<gene>
    <name evidence="4" type="ORF">GCM10022263_41770</name>
</gene>
<dbReference type="EMBL" id="BAABBB010000026">
    <property type="protein sequence ID" value="GAA3550442.1"/>
    <property type="molecule type" value="Genomic_DNA"/>
</dbReference>
<organism evidence="4 5">
    <name type="scientific">Nocardioides daeguensis</name>
    <dbReference type="NCBI Taxonomy" id="908359"/>
    <lineage>
        <taxon>Bacteria</taxon>
        <taxon>Bacillati</taxon>
        <taxon>Actinomycetota</taxon>
        <taxon>Actinomycetes</taxon>
        <taxon>Propionibacteriales</taxon>
        <taxon>Nocardioidaceae</taxon>
        <taxon>Nocardioides</taxon>
    </lineage>
</organism>
<proteinExistence type="predicted"/>
<protein>
    <submittedName>
        <fullName evidence="4">TetR/AcrR family transcriptional regulator</fullName>
    </submittedName>
</protein>
<feature type="domain" description="HTH tetR-type" evidence="3">
    <location>
        <begin position="6"/>
        <end position="66"/>
    </location>
</feature>